<evidence type="ECO:0000259" key="10">
    <source>
        <dbReference type="Pfam" id="PF17780"/>
    </source>
</evidence>
<dbReference type="GO" id="GO:0005737">
    <property type="term" value="C:cytoplasm"/>
    <property type="evidence" value="ECO:0007669"/>
    <property type="project" value="UniProtKB-SubCell"/>
</dbReference>
<name>A0A7S0KS39_MICPS</name>
<dbReference type="GO" id="GO:0005681">
    <property type="term" value="C:spliceosomal complex"/>
    <property type="evidence" value="ECO:0007669"/>
    <property type="project" value="UniProtKB-KW"/>
</dbReference>
<dbReference type="Pfam" id="PF10235">
    <property type="entry name" value="Cript"/>
    <property type="match status" value="1"/>
</dbReference>
<dbReference type="GO" id="GO:0006397">
    <property type="term" value="P:mRNA processing"/>
    <property type="evidence" value="ECO:0007669"/>
    <property type="project" value="UniProtKB-KW"/>
</dbReference>
<keyword evidence="5" id="KW-0507">mRNA processing</keyword>
<dbReference type="PANTHER" id="PTHR11805">
    <property type="entry name" value="CYSTEINE-RICH PDZ-BINDING PROTEIN"/>
    <property type="match status" value="1"/>
</dbReference>
<keyword evidence="7" id="KW-0508">mRNA splicing</keyword>
<organism evidence="11">
    <name type="scientific">Micromonas pusilla</name>
    <name type="common">Picoplanktonic green alga</name>
    <name type="synonym">Chromulina pusilla</name>
    <dbReference type="NCBI Taxonomy" id="38833"/>
    <lineage>
        <taxon>Eukaryota</taxon>
        <taxon>Viridiplantae</taxon>
        <taxon>Chlorophyta</taxon>
        <taxon>Mamiellophyceae</taxon>
        <taxon>Mamiellales</taxon>
        <taxon>Mamiellaceae</taxon>
        <taxon>Micromonas</taxon>
    </lineage>
</organism>
<evidence type="ECO:0000256" key="6">
    <source>
        <dbReference type="ARBA" id="ARBA00022728"/>
    </source>
</evidence>
<dbReference type="GO" id="GO:0008017">
    <property type="term" value="F:microtubule binding"/>
    <property type="evidence" value="ECO:0007669"/>
    <property type="project" value="TreeGrafter"/>
</dbReference>
<evidence type="ECO:0000256" key="7">
    <source>
        <dbReference type="ARBA" id="ARBA00023187"/>
    </source>
</evidence>
<comment type="subcellular location">
    <subcellularLocation>
        <location evidence="1">Cytoplasm</location>
    </subcellularLocation>
</comment>
<evidence type="ECO:0000256" key="2">
    <source>
        <dbReference type="ARBA" id="ARBA00009021"/>
    </source>
</evidence>
<dbReference type="GO" id="GO:0008380">
    <property type="term" value="P:RNA splicing"/>
    <property type="evidence" value="ECO:0007669"/>
    <property type="project" value="UniProtKB-KW"/>
</dbReference>
<keyword evidence="4" id="KW-0963">Cytoplasm</keyword>
<evidence type="ECO:0000256" key="9">
    <source>
        <dbReference type="SAM" id="MobiDB-lite"/>
    </source>
</evidence>
<feature type="region of interest" description="Disordered" evidence="9">
    <location>
        <begin position="201"/>
        <end position="230"/>
    </location>
</feature>
<dbReference type="InterPro" id="IPR041591">
    <property type="entry name" value="OCRE"/>
</dbReference>
<feature type="domain" description="OCRE" evidence="10">
    <location>
        <begin position="161"/>
        <end position="207"/>
    </location>
</feature>
<dbReference type="EMBL" id="HBEV01009243">
    <property type="protein sequence ID" value="CAD8589664.1"/>
    <property type="molecule type" value="Transcribed_RNA"/>
</dbReference>
<gene>
    <name evidence="11" type="ORF">MSP1404_LOCUS7068</name>
</gene>
<accession>A0A7S0KS39</accession>
<dbReference type="InterPro" id="IPR019367">
    <property type="entry name" value="PDZ-binding_CRIPT"/>
</dbReference>
<protein>
    <recommendedName>
        <fullName evidence="3">Cysteine-rich PDZ-binding protein</fullName>
    </recommendedName>
    <alternativeName>
        <fullName evidence="8">Cysteine-rich interactor of PDZ three</fullName>
    </alternativeName>
</protein>
<evidence type="ECO:0000256" key="4">
    <source>
        <dbReference type="ARBA" id="ARBA00022490"/>
    </source>
</evidence>
<comment type="similarity">
    <text evidence="2">Belongs to the CRIPT family.</text>
</comment>
<proteinExistence type="inferred from homology"/>
<sequence length="230" mass="25620">MALSGKKRWTPYGGATGGSKCKICKQSLHQQGIYCQKCAYHHGMCSMCGVKVMDTTFYNMGGESKEAMAARRADEIAATTKEDSDDPTGIDGPKAPEQDEEEKEDAEDNEAREALEKQDWLDKEEERRRKADEVAANRIQGTTDLAAAAREHATAATGKQVTGWQYDANSGYYYDVASQMYFDPQTQRYFDCKANKWIESEKPSAEKLATGDVKPVSFAKGTRQPDRWGL</sequence>
<evidence type="ECO:0000256" key="3">
    <source>
        <dbReference type="ARBA" id="ARBA00018615"/>
    </source>
</evidence>
<evidence type="ECO:0000256" key="8">
    <source>
        <dbReference type="ARBA" id="ARBA00032518"/>
    </source>
</evidence>
<dbReference type="GO" id="GO:0031122">
    <property type="term" value="P:cytoplasmic microtubule organization"/>
    <property type="evidence" value="ECO:0007669"/>
    <property type="project" value="TreeGrafter"/>
</dbReference>
<dbReference type="Pfam" id="PF17780">
    <property type="entry name" value="OCRE"/>
    <property type="match status" value="1"/>
</dbReference>
<dbReference type="PANTHER" id="PTHR11805:SF1">
    <property type="entry name" value="CYSTEINE-RICH PDZ-BINDING PROTEIN"/>
    <property type="match status" value="1"/>
</dbReference>
<feature type="compositionally biased region" description="Acidic residues" evidence="9">
    <location>
        <begin position="98"/>
        <end position="108"/>
    </location>
</feature>
<dbReference type="AlphaFoldDB" id="A0A7S0KS39"/>
<evidence type="ECO:0000256" key="5">
    <source>
        <dbReference type="ARBA" id="ARBA00022664"/>
    </source>
</evidence>
<evidence type="ECO:0000313" key="11">
    <source>
        <dbReference type="EMBL" id="CAD8589664.1"/>
    </source>
</evidence>
<evidence type="ECO:0000256" key="1">
    <source>
        <dbReference type="ARBA" id="ARBA00004496"/>
    </source>
</evidence>
<feature type="compositionally biased region" description="Basic and acidic residues" evidence="9">
    <location>
        <begin position="109"/>
        <end position="135"/>
    </location>
</feature>
<feature type="region of interest" description="Disordered" evidence="9">
    <location>
        <begin position="69"/>
        <end position="135"/>
    </location>
</feature>
<keyword evidence="6" id="KW-0747">Spliceosome</keyword>
<reference evidence="11" key="1">
    <citation type="submission" date="2021-01" db="EMBL/GenBank/DDBJ databases">
        <authorList>
            <person name="Corre E."/>
            <person name="Pelletier E."/>
            <person name="Niang G."/>
            <person name="Scheremetjew M."/>
            <person name="Finn R."/>
            <person name="Kale V."/>
            <person name="Holt S."/>
            <person name="Cochrane G."/>
            <person name="Meng A."/>
            <person name="Brown T."/>
            <person name="Cohen L."/>
        </authorList>
    </citation>
    <scope>NUCLEOTIDE SEQUENCE</scope>
    <source>
        <strain evidence="11">CCMP494</strain>
    </source>
</reference>